<proteinExistence type="predicted"/>
<sequence>TLTKLLRVLNAAKTMKEVSSKATKVDRVTSNATVATDALGRWQHSLAVNGFHKKN</sequence>
<dbReference type="EMBL" id="AJWZ01007000">
    <property type="protein sequence ID" value="EKC58153.1"/>
    <property type="molecule type" value="Genomic_DNA"/>
</dbReference>
<protein>
    <submittedName>
        <fullName evidence="1">Uncharacterized protein</fullName>
    </submittedName>
</protein>
<accession>K1SKP7</accession>
<organism evidence="1">
    <name type="scientific">human gut metagenome</name>
    <dbReference type="NCBI Taxonomy" id="408170"/>
    <lineage>
        <taxon>unclassified sequences</taxon>
        <taxon>metagenomes</taxon>
        <taxon>organismal metagenomes</taxon>
    </lineage>
</organism>
<evidence type="ECO:0000313" key="1">
    <source>
        <dbReference type="EMBL" id="EKC58153.1"/>
    </source>
</evidence>
<comment type="caution">
    <text evidence="1">The sequence shown here is derived from an EMBL/GenBank/DDBJ whole genome shotgun (WGS) entry which is preliminary data.</text>
</comment>
<name>K1SKP7_9ZZZZ</name>
<dbReference type="AlphaFoldDB" id="K1SKP7"/>
<gene>
    <name evidence="1" type="ORF">OBE_10155</name>
</gene>
<reference evidence="1" key="1">
    <citation type="journal article" date="2013" name="Environ. Microbiol.">
        <title>Microbiota from the distal guts of lean and obese adolescents exhibit partial functional redundancy besides clear differences in community structure.</title>
        <authorList>
            <person name="Ferrer M."/>
            <person name="Ruiz A."/>
            <person name="Lanza F."/>
            <person name="Haange S.B."/>
            <person name="Oberbach A."/>
            <person name="Till H."/>
            <person name="Bargiela R."/>
            <person name="Campoy C."/>
            <person name="Segura M.T."/>
            <person name="Richter M."/>
            <person name="von Bergen M."/>
            <person name="Seifert J."/>
            <person name="Suarez A."/>
        </authorList>
    </citation>
    <scope>NUCLEOTIDE SEQUENCE</scope>
</reference>
<feature type="non-terminal residue" evidence="1">
    <location>
        <position position="1"/>
    </location>
</feature>